<evidence type="ECO:0000313" key="1">
    <source>
        <dbReference type="EMBL" id="EED18894.1"/>
    </source>
</evidence>
<organism evidence="1 2">
    <name type="scientific">Talaromyces stipitatus (strain ATCC 10500 / CBS 375.48 / QM 6759 / NRRL 1006)</name>
    <name type="common">Penicillium stipitatum</name>
    <dbReference type="NCBI Taxonomy" id="441959"/>
    <lineage>
        <taxon>Eukaryota</taxon>
        <taxon>Fungi</taxon>
        <taxon>Dikarya</taxon>
        <taxon>Ascomycota</taxon>
        <taxon>Pezizomycotina</taxon>
        <taxon>Eurotiomycetes</taxon>
        <taxon>Eurotiomycetidae</taxon>
        <taxon>Eurotiales</taxon>
        <taxon>Trichocomaceae</taxon>
        <taxon>Talaromyces</taxon>
        <taxon>Talaromyces sect. Talaromyces</taxon>
    </lineage>
</organism>
<reference evidence="2" key="1">
    <citation type="journal article" date="2015" name="Genome Announc.">
        <title>Genome sequence of the AIDS-associated pathogen Penicillium marneffei (ATCC18224) and its near taxonomic relative Talaromyces stipitatus (ATCC10500).</title>
        <authorList>
            <person name="Nierman W.C."/>
            <person name="Fedorova-Abrams N.D."/>
            <person name="Andrianopoulos A."/>
        </authorList>
    </citation>
    <scope>NUCLEOTIDE SEQUENCE [LARGE SCALE GENOMIC DNA]</scope>
    <source>
        <strain evidence="2">ATCC 10500 / CBS 375.48 / QM 6759 / NRRL 1006</strain>
    </source>
</reference>
<evidence type="ECO:0000313" key="2">
    <source>
        <dbReference type="Proteomes" id="UP000001745"/>
    </source>
</evidence>
<dbReference type="OrthoDB" id="4366272at2759"/>
<name>B8MBA5_TALSN</name>
<dbReference type="PhylomeDB" id="B8MBA5"/>
<dbReference type="GeneID" id="8098117"/>
<gene>
    <name evidence="1" type="ORF">TSTA_126050</name>
</gene>
<dbReference type="VEuPathDB" id="FungiDB:TSTA_126050"/>
<dbReference type="EMBL" id="EQ962655">
    <property type="protein sequence ID" value="EED18894.1"/>
    <property type="molecule type" value="Genomic_DNA"/>
</dbReference>
<accession>B8MBA5</accession>
<dbReference type="InParanoid" id="B8MBA5"/>
<dbReference type="RefSeq" id="XP_002482886.1">
    <property type="nucleotide sequence ID" value="XM_002482841.1"/>
</dbReference>
<dbReference type="eggNOG" id="ENOG502RPRF">
    <property type="taxonomic scope" value="Eukaryota"/>
</dbReference>
<dbReference type="HOGENOM" id="CLU_1983055_0_0_1"/>
<proteinExistence type="predicted"/>
<protein>
    <submittedName>
        <fullName evidence="1">Uncharacterized protein</fullName>
    </submittedName>
</protein>
<dbReference type="Proteomes" id="UP000001745">
    <property type="component" value="Unassembled WGS sequence"/>
</dbReference>
<dbReference type="STRING" id="441959.B8MBA5"/>
<keyword evidence="2" id="KW-1185">Reference proteome</keyword>
<dbReference type="AlphaFoldDB" id="B8MBA5"/>
<sequence>MQPANTEIRHKILPHHVFQLQCMLDTFTVSRSWSMSALRGHVLMPPAQGFATSTGCRPISRPRHDEICRAELRRKTFARTAFRSAIDIHNLLGVKGNRFSREPTILNPYQHAQWDPYTFHLGDDSD</sequence>